<comment type="caution">
    <text evidence="1">The sequence shown here is derived from an EMBL/GenBank/DDBJ whole genome shotgun (WGS) entry which is preliminary data.</text>
</comment>
<name>A0A4R8DQQ0_9BACT</name>
<reference evidence="1 2" key="1">
    <citation type="submission" date="2019-03" db="EMBL/GenBank/DDBJ databases">
        <title>Genomic Encyclopedia of Type Strains, Phase IV (KMG-IV): sequencing the most valuable type-strain genomes for metagenomic binning, comparative biology and taxonomic classification.</title>
        <authorList>
            <person name="Goeker M."/>
        </authorList>
    </citation>
    <scope>NUCLEOTIDE SEQUENCE [LARGE SCALE GENOMIC DNA]</scope>
    <source>
        <strain evidence="1 2">DSM 100059</strain>
    </source>
</reference>
<protein>
    <submittedName>
        <fullName evidence="1">Uncharacterized protein</fullName>
    </submittedName>
</protein>
<dbReference type="EMBL" id="SODV01000001">
    <property type="protein sequence ID" value="TDX00126.1"/>
    <property type="molecule type" value="Genomic_DNA"/>
</dbReference>
<proteinExistence type="predicted"/>
<evidence type="ECO:0000313" key="1">
    <source>
        <dbReference type="EMBL" id="TDX00126.1"/>
    </source>
</evidence>
<dbReference type="AlphaFoldDB" id="A0A4R8DQQ0"/>
<dbReference type="Proteomes" id="UP000294498">
    <property type="component" value="Unassembled WGS sequence"/>
</dbReference>
<organism evidence="1 2">
    <name type="scientific">Dinghuibacter silviterrae</name>
    <dbReference type="NCBI Taxonomy" id="1539049"/>
    <lineage>
        <taxon>Bacteria</taxon>
        <taxon>Pseudomonadati</taxon>
        <taxon>Bacteroidota</taxon>
        <taxon>Chitinophagia</taxon>
        <taxon>Chitinophagales</taxon>
        <taxon>Chitinophagaceae</taxon>
        <taxon>Dinghuibacter</taxon>
    </lineage>
</organism>
<evidence type="ECO:0000313" key="2">
    <source>
        <dbReference type="Proteomes" id="UP000294498"/>
    </source>
</evidence>
<sequence>MSARPVSTGRLYFAPGRAIEFSAPRRKIQAFLCVATEGASPPRYSPFRGCAPGTPFGAPPRTPRRGVAERRRVPGRPELGDCAPGASVCSRPAAALGAAGQIVSEGGLMFRKDKLNVSLRWITIACERRRLSLRSSFDPSLIPYKRLYRTETAKASLLSEGQLFAMTEGSVNENLKFA</sequence>
<gene>
    <name evidence="1" type="ORF">EDB95_1143</name>
</gene>
<keyword evidence="2" id="KW-1185">Reference proteome</keyword>
<accession>A0A4R8DQQ0</accession>